<gene>
    <name evidence="2" type="ORF">OJAV_G00234230</name>
</gene>
<keyword evidence="3" id="KW-1185">Reference proteome</keyword>
<proteinExistence type="predicted"/>
<dbReference type="OrthoDB" id="8931359at2759"/>
<dbReference type="Proteomes" id="UP000283210">
    <property type="component" value="Unassembled WGS sequence"/>
</dbReference>
<feature type="compositionally biased region" description="Basic and acidic residues" evidence="1">
    <location>
        <begin position="412"/>
        <end position="431"/>
    </location>
</feature>
<evidence type="ECO:0000313" key="2">
    <source>
        <dbReference type="EMBL" id="RVE55642.1"/>
    </source>
</evidence>
<protein>
    <submittedName>
        <fullName evidence="2">Uncharacterized protein</fullName>
    </submittedName>
</protein>
<evidence type="ECO:0000256" key="1">
    <source>
        <dbReference type="SAM" id="MobiDB-lite"/>
    </source>
</evidence>
<dbReference type="AlphaFoldDB" id="A0A437BYS9"/>
<reference evidence="2 3" key="2">
    <citation type="submission" date="2019-01" db="EMBL/GenBank/DDBJ databases">
        <title>A chromosome length genome reference of the Java medaka (oryzias javanicus).</title>
        <authorList>
            <person name="Herpin A."/>
            <person name="Takehana Y."/>
            <person name="Naruse K."/>
            <person name="Ansai S."/>
            <person name="Kawaguchi M."/>
        </authorList>
    </citation>
    <scope>NUCLEOTIDE SEQUENCE [LARGE SCALE GENOMIC DNA]</scope>
    <source>
        <strain evidence="2">RS831</strain>
        <tissue evidence="2">Whole body</tissue>
    </source>
</reference>
<sequence>MQGTFGQAFRSDHTRKVARKVPFSSGTMSSHAMMMVSWVMLQSESDMSLQLMHEGLATRYNNVGVEKVRFQWVDRDCCAASVVGETRAEEHLSWESWKTTDAIVAEATPRHLVNSCASRSHYNSNITIKLDLSHCMRRFLCECVSEHHPLYSSVAQFLSAAFSVVDQEDLQSLKDAYRFCEIHPPNPTKQHICQHCRIRIPHPQELIKGVEGVFQHFHLAIDPNGLPLFKPSMRKVWWIQRVHILRGCLSDPEVEGGILYCHGRTLQLNHMPWERAAVPVWIPIRGTSQQEGYHFHQAQWVTGTWVSLGLFQAQGVTCVARWNFQRLVDLKLPDVRLPAVFDQALIVDLNSGSKRVTGERKYPALHLSGADSGEMFGLEYAEPETHPVPLHWNKHKSRRCSSVTIAPSTYTRGREPRARVPKLERGGKESDTHVRPIKPILLNSNDSIACAVTLAALLMHHLSEVLVLEQQLLQIHGLPPPEDVGPQHMLKKKNRCSCEDQRMSS</sequence>
<dbReference type="EMBL" id="ML136644">
    <property type="protein sequence ID" value="RVE55642.1"/>
    <property type="molecule type" value="Genomic_DNA"/>
</dbReference>
<dbReference type="PANTHER" id="PTHR47773:SF1">
    <property type="entry name" value="C2H2-TYPE DOMAIN-CONTAINING PROTEIN"/>
    <property type="match status" value="1"/>
</dbReference>
<feature type="region of interest" description="Disordered" evidence="1">
    <location>
        <begin position="411"/>
        <end position="431"/>
    </location>
</feature>
<reference evidence="2 3" key="1">
    <citation type="submission" date="2018-11" db="EMBL/GenBank/DDBJ databases">
        <authorList>
            <person name="Lopez-Roques C."/>
            <person name="Donnadieu C."/>
            <person name="Bouchez O."/>
            <person name="Klopp C."/>
            <person name="Cabau C."/>
            <person name="Zahm M."/>
        </authorList>
    </citation>
    <scope>NUCLEOTIDE SEQUENCE [LARGE SCALE GENOMIC DNA]</scope>
    <source>
        <strain evidence="2">RS831</strain>
        <tissue evidence="2">Whole body</tissue>
    </source>
</reference>
<name>A0A437BYS9_ORYJA</name>
<evidence type="ECO:0000313" key="3">
    <source>
        <dbReference type="Proteomes" id="UP000283210"/>
    </source>
</evidence>
<dbReference type="PANTHER" id="PTHR47773">
    <property type="entry name" value="SI:DKEY-9I5.2-RELATED"/>
    <property type="match status" value="1"/>
</dbReference>
<organism evidence="2 3">
    <name type="scientific">Oryzias javanicus</name>
    <name type="common">Javanese ricefish</name>
    <name type="synonym">Aplocheilus javanicus</name>
    <dbReference type="NCBI Taxonomy" id="123683"/>
    <lineage>
        <taxon>Eukaryota</taxon>
        <taxon>Metazoa</taxon>
        <taxon>Chordata</taxon>
        <taxon>Craniata</taxon>
        <taxon>Vertebrata</taxon>
        <taxon>Euteleostomi</taxon>
        <taxon>Actinopterygii</taxon>
        <taxon>Neopterygii</taxon>
        <taxon>Teleostei</taxon>
        <taxon>Neoteleostei</taxon>
        <taxon>Acanthomorphata</taxon>
        <taxon>Ovalentaria</taxon>
        <taxon>Atherinomorphae</taxon>
        <taxon>Beloniformes</taxon>
        <taxon>Adrianichthyidae</taxon>
        <taxon>Oryziinae</taxon>
        <taxon>Oryzias</taxon>
    </lineage>
</organism>
<accession>A0A437BYS9</accession>